<dbReference type="HOGENOM" id="CLU_2589242_0_0_1"/>
<keyword evidence="2" id="KW-1185">Reference proteome</keyword>
<evidence type="ECO:0000313" key="2">
    <source>
        <dbReference type="Proteomes" id="UP000054549"/>
    </source>
</evidence>
<accession>A0A0C2SW93</accession>
<sequence>MAQLLRTSKPGSDWTANELCACSITVVPQSKEEFFGTIDFPDPSLVGFMVAETNAADKRTKQLLRYLDLVMDPRIGQEGC</sequence>
<reference evidence="1 2" key="1">
    <citation type="submission" date="2014-04" db="EMBL/GenBank/DDBJ databases">
        <title>Evolutionary Origins and Diversification of the Mycorrhizal Mutualists.</title>
        <authorList>
            <consortium name="DOE Joint Genome Institute"/>
            <consortium name="Mycorrhizal Genomics Consortium"/>
            <person name="Kohler A."/>
            <person name="Kuo A."/>
            <person name="Nagy L.G."/>
            <person name="Floudas D."/>
            <person name="Copeland A."/>
            <person name="Barry K.W."/>
            <person name="Cichocki N."/>
            <person name="Veneault-Fourrey C."/>
            <person name="LaButti K."/>
            <person name="Lindquist E.A."/>
            <person name="Lipzen A."/>
            <person name="Lundell T."/>
            <person name="Morin E."/>
            <person name="Murat C."/>
            <person name="Riley R."/>
            <person name="Ohm R."/>
            <person name="Sun H."/>
            <person name="Tunlid A."/>
            <person name="Henrissat B."/>
            <person name="Grigoriev I.V."/>
            <person name="Hibbett D.S."/>
            <person name="Martin F."/>
        </authorList>
    </citation>
    <scope>NUCLEOTIDE SEQUENCE [LARGE SCALE GENOMIC DNA]</scope>
    <source>
        <strain evidence="1 2">Koide BX008</strain>
    </source>
</reference>
<name>A0A0C2SW93_AMAMK</name>
<organism evidence="1 2">
    <name type="scientific">Amanita muscaria (strain Koide BX008)</name>
    <dbReference type="NCBI Taxonomy" id="946122"/>
    <lineage>
        <taxon>Eukaryota</taxon>
        <taxon>Fungi</taxon>
        <taxon>Dikarya</taxon>
        <taxon>Basidiomycota</taxon>
        <taxon>Agaricomycotina</taxon>
        <taxon>Agaricomycetes</taxon>
        <taxon>Agaricomycetidae</taxon>
        <taxon>Agaricales</taxon>
        <taxon>Pluteineae</taxon>
        <taxon>Amanitaceae</taxon>
        <taxon>Amanita</taxon>
    </lineage>
</organism>
<evidence type="ECO:0000313" key="1">
    <source>
        <dbReference type="EMBL" id="KIL67730.1"/>
    </source>
</evidence>
<dbReference type="Proteomes" id="UP000054549">
    <property type="component" value="Unassembled WGS sequence"/>
</dbReference>
<dbReference type="EMBL" id="KN818230">
    <property type="protein sequence ID" value="KIL67730.1"/>
    <property type="molecule type" value="Genomic_DNA"/>
</dbReference>
<gene>
    <name evidence="1" type="ORF">M378DRAFT_158919</name>
</gene>
<dbReference type="InParanoid" id="A0A0C2SW93"/>
<dbReference type="AlphaFoldDB" id="A0A0C2SW93"/>
<proteinExistence type="predicted"/>
<protein>
    <submittedName>
        <fullName evidence="1">Uncharacterized protein</fullName>
    </submittedName>
</protein>